<gene>
    <name evidence="1" type="ORF">AWJ20_1087</name>
</gene>
<accession>A0A167DE85</accession>
<name>A0A167DE85_9ASCO</name>
<dbReference type="Proteomes" id="UP000189580">
    <property type="component" value="Chromosome a"/>
</dbReference>
<keyword evidence="2" id="KW-1185">Reference proteome</keyword>
<protein>
    <submittedName>
        <fullName evidence="1">Uncharacterized protein</fullName>
    </submittedName>
</protein>
<dbReference type="PANTHER" id="PTHR32097">
    <property type="entry name" value="CAMP-BINDING PROTEIN 1-RELATED"/>
    <property type="match status" value="1"/>
</dbReference>
<dbReference type="RefSeq" id="XP_018735292.1">
    <property type="nucleotide sequence ID" value="XM_018877939.1"/>
</dbReference>
<organism evidence="1 2">
    <name type="scientific">Sugiyamaella lignohabitans</name>
    <dbReference type="NCBI Taxonomy" id="796027"/>
    <lineage>
        <taxon>Eukaryota</taxon>
        <taxon>Fungi</taxon>
        <taxon>Dikarya</taxon>
        <taxon>Ascomycota</taxon>
        <taxon>Saccharomycotina</taxon>
        <taxon>Dipodascomycetes</taxon>
        <taxon>Dipodascales</taxon>
        <taxon>Trichomonascaceae</taxon>
        <taxon>Sugiyamaella</taxon>
    </lineage>
</organism>
<dbReference type="OrthoDB" id="4034597at2759"/>
<proteinExistence type="predicted"/>
<sequence>MPRIKLRKAYPVTTIALIPIEKIKDRFFSILASKSSIPDSLLAFVDEGIALGWANEYEGVIPFKLTLCRVAVAVVRKQNMPINHLVTTSTDVLRIMASLSDGDIELIKKIKFKSFPRKTRRILVSALEKVISTSDIKRYPDLWKRAFHSLHIGEYGGRAASIASKFRNTNNVHTPETAIAEALKGGVIHTAVEGLVRQPSVFGRTLDKLLRDCQNESDFDYVLGAFSRVVSSVETKVLIQLLGHFQGRLDDSVTTRLVFTKGSKPKILEAPKLPAINHIYATKLLQLITSALESSFKERALLACYEVYISRDVHNVVVPLQLASANNNKRTVARGSRITLEDDDKPILRLFIHWIGYDIDLSAVLLSGDLKREKVINFSNLRAGDFAVHSGDITRAPGPEGASEFIDIDMEKAMNAGFRYVVLDVRVYTSLGGLVFSSLEQCFAGFMLRESLEAGEIFEPTTVRAKFDLTSDTRAVNPCLFDMETKEVVWMDVTTLHVSDHGNSVSHNVQAVSKVVQSCLEMYKTKVTIPQLIKLHADASNAVITTNRLHANFTVGFGPEFDLDVNDFADINSRWV</sequence>
<dbReference type="InterPro" id="IPR051324">
    <property type="entry name" value="Stress/Tellurium_Resist"/>
</dbReference>
<dbReference type="KEGG" id="slb:AWJ20_1087"/>
<dbReference type="GeneID" id="30032850"/>
<evidence type="ECO:0000313" key="1">
    <source>
        <dbReference type="EMBL" id="ANB12815.1"/>
    </source>
</evidence>
<evidence type="ECO:0000313" key="2">
    <source>
        <dbReference type="Proteomes" id="UP000189580"/>
    </source>
</evidence>
<reference evidence="1 2" key="1">
    <citation type="submission" date="2016-02" db="EMBL/GenBank/DDBJ databases">
        <title>Complete genome sequence and transcriptome regulation of the pentose utilising yeast Sugiyamaella lignohabitans.</title>
        <authorList>
            <person name="Bellasio M."/>
            <person name="Peymann A."/>
            <person name="Valli M."/>
            <person name="Sipitzky M."/>
            <person name="Graf A."/>
            <person name="Sauer M."/>
            <person name="Marx H."/>
            <person name="Mattanovich D."/>
        </authorList>
    </citation>
    <scope>NUCLEOTIDE SEQUENCE [LARGE SCALE GENOMIC DNA]</scope>
    <source>
        <strain evidence="1 2">CBS 10342</strain>
    </source>
</reference>
<dbReference type="EMBL" id="CP014501">
    <property type="protein sequence ID" value="ANB12815.1"/>
    <property type="molecule type" value="Genomic_DNA"/>
</dbReference>
<dbReference type="AlphaFoldDB" id="A0A167DE85"/>
<dbReference type="PANTHER" id="PTHR32097:SF18">
    <property type="entry name" value="RING-TYPE DOMAIN-CONTAINING PROTEIN"/>
    <property type="match status" value="1"/>
</dbReference>